<dbReference type="GO" id="GO:0003887">
    <property type="term" value="F:DNA-directed DNA polymerase activity"/>
    <property type="evidence" value="ECO:0007669"/>
    <property type="project" value="UniProtKB-EC"/>
</dbReference>
<keyword evidence="6 15" id="KW-0548">Nucleotidyltransferase</keyword>
<reference evidence="17" key="1">
    <citation type="submission" date="2022-10" db="EMBL/GenBank/DDBJ databases">
        <title>Luteolibacter sp. GHJ8, whole genome shotgun sequencing project.</title>
        <authorList>
            <person name="Zhao G."/>
            <person name="Shen L."/>
        </authorList>
    </citation>
    <scope>NUCLEOTIDE SEQUENCE</scope>
    <source>
        <strain evidence="17">GHJ8</strain>
    </source>
</reference>
<dbReference type="Pfam" id="PF00817">
    <property type="entry name" value="IMS"/>
    <property type="match status" value="1"/>
</dbReference>
<evidence type="ECO:0000313" key="17">
    <source>
        <dbReference type="EMBL" id="MCW1914718.1"/>
    </source>
</evidence>
<dbReference type="InterPro" id="IPR022880">
    <property type="entry name" value="DNApol_IV"/>
</dbReference>
<keyword evidence="7 15" id="KW-0235">DNA replication</keyword>
<comment type="function">
    <text evidence="15">Poorly processive, error-prone DNA polymerase involved in untargeted mutagenesis. Copies undamaged DNA at stalled replication forks, which arise in vivo from mismatched or misaligned primer ends. These misaligned primers can be extended by PolIV. Exhibits no 3'-5' exonuclease (proofreading) activity. May be involved in translesional synthesis, in conjunction with the beta clamp from PolIII.</text>
</comment>
<sequence length="344" mass="39093">MRKIVHIDMDCFYAAIEERENPALVGKPVGVGGSSHRGVLTTANYEARKFGCRSAMPVFKALQLCPQLIMVPTRFELYRSVSAQIRAIFGRFTDSIEPLSLDEAYLDVSHLNSPAAVVAREIRTQIREETGLTASAGIGPNKLIAKIASDWNKPNGQHEVTPENVESFMAALSVRRIWGVGGKMAAKLESVNIRTCGDLQRFDKLEMARRFGRWGLELWELCRGIDNREVQTKRIRKSMSTESTFRENLNSVEDLRPRMHSMIEELSADLVRYEDRVIRSLVLKMKFADFTRTTAERAHSFVERDIFEELLAEAWQRGEGKGVRLLGVGVRFKDPEQKYQLDLL</sequence>
<comment type="catalytic activity">
    <reaction evidence="14 15">
        <text>DNA(n) + a 2'-deoxyribonucleoside 5'-triphosphate = DNA(n+1) + diphosphate</text>
        <dbReference type="Rhea" id="RHEA:22508"/>
        <dbReference type="Rhea" id="RHEA-COMP:17339"/>
        <dbReference type="Rhea" id="RHEA-COMP:17340"/>
        <dbReference type="ChEBI" id="CHEBI:33019"/>
        <dbReference type="ChEBI" id="CHEBI:61560"/>
        <dbReference type="ChEBI" id="CHEBI:173112"/>
        <dbReference type="EC" id="2.7.7.7"/>
    </reaction>
</comment>
<evidence type="ECO:0000256" key="9">
    <source>
        <dbReference type="ARBA" id="ARBA00022763"/>
    </source>
</evidence>
<evidence type="ECO:0000256" key="14">
    <source>
        <dbReference type="ARBA" id="ARBA00049244"/>
    </source>
</evidence>
<feature type="binding site" evidence="15">
    <location>
        <position position="102"/>
    </location>
    <ligand>
        <name>Mg(2+)</name>
        <dbReference type="ChEBI" id="CHEBI:18420"/>
    </ligand>
</feature>
<evidence type="ECO:0000256" key="4">
    <source>
        <dbReference type="ARBA" id="ARBA00022490"/>
    </source>
</evidence>
<dbReference type="SUPFAM" id="SSF56672">
    <property type="entry name" value="DNA/RNA polymerases"/>
    <property type="match status" value="1"/>
</dbReference>
<dbReference type="Gene3D" id="1.10.150.20">
    <property type="entry name" value="5' to 3' exonuclease, C-terminal subdomain"/>
    <property type="match status" value="1"/>
</dbReference>
<evidence type="ECO:0000259" key="16">
    <source>
        <dbReference type="PROSITE" id="PS50173"/>
    </source>
</evidence>
<dbReference type="NCBIfam" id="NF002677">
    <property type="entry name" value="PRK02406.1"/>
    <property type="match status" value="1"/>
</dbReference>
<dbReference type="RefSeq" id="WP_264514254.1">
    <property type="nucleotide sequence ID" value="NZ_JAPDDR010000007.1"/>
</dbReference>
<evidence type="ECO:0000256" key="1">
    <source>
        <dbReference type="ARBA" id="ARBA00004496"/>
    </source>
</evidence>
<keyword evidence="9 15" id="KW-0227">DNA damage</keyword>
<proteinExistence type="inferred from homology"/>
<dbReference type="InterPro" id="IPR043502">
    <property type="entry name" value="DNA/RNA_pol_sf"/>
</dbReference>
<evidence type="ECO:0000256" key="7">
    <source>
        <dbReference type="ARBA" id="ARBA00022705"/>
    </source>
</evidence>
<keyword evidence="3 15" id="KW-0515">Mutator protein</keyword>
<evidence type="ECO:0000256" key="11">
    <source>
        <dbReference type="ARBA" id="ARBA00022932"/>
    </source>
</evidence>
<feature type="site" description="Substrate discrimination" evidence="15">
    <location>
        <position position="13"/>
    </location>
</feature>
<evidence type="ECO:0000256" key="10">
    <source>
        <dbReference type="ARBA" id="ARBA00022842"/>
    </source>
</evidence>
<keyword evidence="8 15" id="KW-0479">Metal-binding</keyword>
<dbReference type="InterPro" id="IPR050116">
    <property type="entry name" value="DNA_polymerase-Y"/>
</dbReference>
<comment type="similarity">
    <text evidence="2 15">Belongs to the DNA polymerase type-Y family.</text>
</comment>
<dbReference type="EMBL" id="JAPDDR010000007">
    <property type="protein sequence ID" value="MCW1914718.1"/>
    <property type="molecule type" value="Genomic_DNA"/>
</dbReference>
<keyword evidence="5 15" id="KW-0808">Transferase</keyword>
<comment type="caution">
    <text evidence="17">The sequence shown here is derived from an EMBL/GenBank/DDBJ whole genome shotgun (WGS) entry which is preliminary data.</text>
</comment>
<dbReference type="CDD" id="cd03586">
    <property type="entry name" value="PolY_Pol_IV_kappa"/>
    <property type="match status" value="1"/>
</dbReference>
<dbReference type="Pfam" id="PF11799">
    <property type="entry name" value="IMS_C"/>
    <property type="match status" value="1"/>
</dbReference>
<dbReference type="PROSITE" id="PS50173">
    <property type="entry name" value="UMUC"/>
    <property type="match status" value="1"/>
</dbReference>
<feature type="domain" description="UmuC" evidence="16">
    <location>
        <begin position="4"/>
        <end position="181"/>
    </location>
</feature>
<evidence type="ECO:0000256" key="12">
    <source>
        <dbReference type="ARBA" id="ARBA00023125"/>
    </source>
</evidence>
<gene>
    <name evidence="15 17" type="primary">dinB</name>
    <name evidence="17" type="ORF">OJ996_14110</name>
</gene>
<dbReference type="HAMAP" id="MF_01113">
    <property type="entry name" value="DNApol_IV"/>
    <property type="match status" value="1"/>
</dbReference>
<dbReference type="Proteomes" id="UP001165653">
    <property type="component" value="Unassembled WGS sequence"/>
</dbReference>
<keyword evidence="11 15" id="KW-0239">DNA-directed DNA polymerase</keyword>
<evidence type="ECO:0000256" key="13">
    <source>
        <dbReference type="ARBA" id="ARBA00023204"/>
    </source>
</evidence>
<dbReference type="SUPFAM" id="SSF100879">
    <property type="entry name" value="Lesion bypass DNA polymerase (Y-family), little finger domain"/>
    <property type="match status" value="1"/>
</dbReference>
<dbReference type="Gene3D" id="3.40.1170.60">
    <property type="match status" value="1"/>
</dbReference>
<accession>A0ABT3G4G0</accession>
<dbReference type="Gene3D" id="3.30.70.270">
    <property type="match status" value="1"/>
</dbReference>
<organism evidence="17 18">
    <name type="scientific">Luteolibacter rhizosphaerae</name>
    <dbReference type="NCBI Taxonomy" id="2989719"/>
    <lineage>
        <taxon>Bacteria</taxon>
        <taxon>Pseudomonadati</taxon>
        <taxon>Verrucomicrobiota</taxon>
        <taxon>Verrucomicrobiia</taxon>
        <taxon>Verrucomicrobiales</taxon>
        <taxon>Verrucomicrobiaceae</taxon>
        <taxon>Luteolibacter</taxon>
    </lineage>
</organism>
<evidence type="ECO:0000256" key="3">
    <source>
        <dbReference type="ARBA" id="ARBA00022457"/>
    </source>
</evidence>
<dbReference type="InterPro" id="IPR036775">
    <property type="entry name" value="DNA_pol_Y-fam_lit_finger_sf"/>
</dbReference>
<dbReference type="Pfam" id="PF21999">
    <property type="entry name" value="IMS_HHH_1"/>
    <property type="match status" value="1"/>
</dbReference>
<comment type="subcellular location">
    <subcellularLocation>
        <location evidence="1 15">Cytoplasm</location>
    </subcellularLocation>
</comment>
<protein>
    <recommendedName>
        <fullName evidence="15">DNA polymerase IV</fullName>
        <shortName evidence="15">Pol IV</shortName>
        <ecNumber evidence="15">2.7.7.7</ecNumber>
    </recommendedName>
</protein>
<keyword evidence="12 15" id="KW-0238">DNA-binding</keyword>
<dbReference type="InterPro" id="IPR053848">
    <property type="entry name" value="IMS_HHH_1"/>
</dbReference>
<dbReference type="InterPro" id="IPR043128">
    <property type="entry name" value="Rev_trsase/Diguanyl_cyclase"/>
</dbReference>
<evidence type="ECO:0000256" key="2">
    <source>
        <dbReference type="ARBA" id="ARBA00010945"/>
    </source>
</evidence>
<comment type="cofactor">
    <cofactor evidence="15">
        <name>Mg(2+)</name>
        <dbReference type="ChEBI" id="CHEBI:18420"/>
    </cofactor>
    <text evidence="15">Binds 2 magnesium ions per subunit.</text>
</comment>
<keyword evidence="10 15" id="KW-0460">Magnesium</keyword>
<dbReference type="PANTHER" id="PTHR11076:SF33">
    <property type="entry name" value="DNA POLYMERASE KAPPA"/>
    <property type="match status" value="1"/>
</dbReference>
<dbReference type="PANTHER" id="PTHR11076">
    <property type="entry name" value="DNA REPAIR POLYMERASE UMUC / TRANSFERASE FAMILY MEMBER"/>
    <property type="match status" value="1"/>
</dbReference>
<name>A0ABT3G4G0_9BACT</name>
<dbReference type="InterPro" id="IPR001126">
    <property type="entry name" value="UmuC"/>
</dbReference>
<evidence type="ECO:0000256" key="15">
    <source>
        <dbReference type="HAMAP-Rule" id="MF_01113"/>
    </source>
</evidence>
<feature type="active site" evidence="15">
    <location>
        <position position="103"/>
    </location>
</feature>
<evidence type="ECO:0000256" key="6">
    <source>
        <dbReference type="ARBA" id="ARBA00022695"/>
    </source>
</evidence>
<evidence type="ECO:0000256" key="8">
    <source>
        <dbReference type="ARBA" id="ARBA00022723"/>
    </source>
</evidence>
<keyword evidence="13 15" id="KW-0234">DNA repair</keyword>
<keyword evidence="18" id="KW-1185">Reference proteome</keyword>
<evidence type="ECO:0000313" key="18">
    <source>
        <dbReference type="Proteomes" id="UP001165653"/>
    </source>
</evidence>
<evidence type="ECO:0000256" key="5">
    <source>
        <dbReference type="ARBA" id="ARBA00022679"/>
    </source>
</evidence>
<dbReference type="InterPro" id="IPR017961">
    <property type="entry name" value="DNA_pol_Y-fam_little_finger"/>
</dbReference>
<dbReference type="EC" id="2.7.7.7" evidence="15"/>
<feature type="binding site" evidence="15">
    <location>
        <position position="8"/>
    </location>
    <ligand>
        <name>Mg(2+)</name>
        <dbReference type="ChEBI" id="CHEBI:18420"/>
    </ligand>
</feature>
<dbReference type="Gene3D" id="3.30.1490.100">
    <property type="entry name" value="DNA polymerase, Y-family, little finger domain"/>
    <property type="match status" value="1"/>
</dbReference>
<keyword evidence="4 15" id="KW-0963">Cytoplasm</keyword>
<comment type="subunit">
    <text evidence="15">Monomer.</text>
</comment>